<name>A0A9D4C5U5_DREPO</name>
<gene>
    <name evidence="1" type="ORF">DPMN_060765</name>
</gene>
<reference evidence="1" key="1">
    <citation type="journal article" date="2019" name="bioRxiv">
        <title>The Genome of the Zebra Mussel, Dreissena polymorpha: A Resource for Invasive Species Research.</title>
        <authorList>
            <person name="McCartney M.A."/>
            <person name="Auch B."/>
            <person name="Kono T."/>
            <person name="Mallez S."/>
            <person name="Zhang Y."/>
            <person name="Obille A."/>
            <person name="Becker A."/>
            <person name="Abrahante J.E."/>
            <person name="Garbe J."/>
            <person name="Badalamenti J.P."/>
            <person name="Herman A."/>
            <person name="Mangelson H."/>
            <person name="Liachko I."/>
            <person name="Sullivan S."/>
            <person name="Sone E.D."/>
            <person name="Koren S."/>
            <person name="Silverstein K.A.T."/>
            <person name="Beckman K.B."/>
            <person name="Gohl D.M."/>
        </authorList>
    </citation>
    <scope>NUCLEOTIDE SEQUENCE</scope>
    <source>
        <strain evidence="1">Duluth1</strain>
        <tissue evidence="1">Whole animal</tissue>
    </source>
</reference>
<dbReference type="Proteomes" id="UP000828390">
    <property type="component" value="Unassembled WGS sequence"/>
</dbReference>
<evidence type="ECO:0000313" key="2">
    <source>
        <dbReference type="Proteomes" id="UP000828390"/>
    </source>
</evidence>
<dbReference type="AlphaFoldDB" id="A0A9D4C5U5"/>
<comment type="caution">
    <text evidence="1">The sequence shown here is derived from an EMBL/GenBank/DDBJ whole genome shotgun (WGS) entry which is preliminary data.</text>
</comment>
<reference evidence="1" key="2">
    <citation type="submission" date="2020-11" db="EMBL/GenBank/DDBJ databases">
        <authorList>
            <person name="McCartney M.A."/>
            <person name="Auch B."/>
            <person name="Kono T."/>
            <person name="Mallez S."/>
            <person name="Becker A."/>
            <person name="Gohl D.M."/>
            <person name="Silverstein K.A.T."/>
            <person name="Koren S."/>
            <person name="Bechman K.B."/>
            <person name="Herman A."/>
            <person name="Abrahante J.E."/>
            <person name="Garbe J."/>
        </authorList>
    </citation>
    <scope>NUCLEOTIDE SEQUENCE</scope>
    <source>
        <strain evidence="1">Duluth1</strain>
        <tissue evidence="1">Whole animal</tissue>
    </source>
</reference>
<keyword evidence="2" id="KW-1185">Reference proteome</keyword>
<dbReference type="EMBL" id="JAIWYP010000013">
    <property type="protein sequence ID" value="KAH3717968.1"/>
    <property type="molecule type" value="Genomic_DNA"/>
</dbReference>
<protein>
    <submittedName>
        <fullName evidence="1">Uncharacterized protein</fullName>
    </submittedName>
</protein>
<accession>A0A9D4C5U5</accession>
<dbReference type="PANTHER" id="PTHR14187:SF5">
    <property type="entry name" value="HEAT SHOCK 70 KDA PROTEIN 12A"/>
    <property type="match status" value="1"/>
</dbReference>
<proteinExistence type="predicted"/>
<evidence type="ECO:0000313" key="1">
    <source>
        <dbReference type="EMBL" id="KAH3717968.1"/>
    </source>
</evidence>
<sequence>MRLVVPEDAGLAVRKGAVIYGHNPSLVASQILPYTYGIECLELFDPKKHFGGNKINKGGRWYVGNCFKEFVQVNENINVNHRVTHLVTPTESNSYLIVYRTVLLDPKFVTNKECEILGTLFIRIPQDVPLDDQKYNVTFMFGDTELRVIVEDTTTGKEDQLTFNCLK</sequence>
<dbReference type="PANTHER" id="PTHR14187">
    <property type="entry name" value="ALPHA KINASE/ELONGATION FACTOR 2 KINASE"/>
    <property type="match status" value="1"/>
</dbReference>
<organism evidence="1 2">
    <name type="scientific">Dreissena polymorpha</name>
    <name type="common">Zebra mussel</name>
    <name type="synonym">Mytilus polymorpha</name>
    <dbReference type="NCBI Taxonomy" id="45954"/>
    <lineage>
        <taxon>Eukaryota</taxon>
        <taxon>Metazoa</taxon>
        <taxon>Spiralia</taxon>
        <taxon>Lophotrochozoa</taxon>
        <taxon>Mollusca</taxon>
        <taxon>Bivalvia</taxon>
        <taxon>Autobranchia</taxon>
        <taxon>Heteroconchia</taxon>
        <taxon>Euheterodonta</taxon>
        <taxon>Imparidentia</taxon>
        <taxon>Neoheterodontei</taxon>
        <taxon>Myida</taxon>
        <taxon>Dreissenoidea</taxon>
        <taxon>Dreissenidae</taxon>
        <taxon>Dreissena</taxon>
    </lineage>
</organism>